<dbReference type="Proteomes" id="UP000325933">
    <property type="component" value="Unassembled WGS sequence"/>
</dbReference>
<dbReference type="AlphaFoldDB" id="A0A5J5I8E8"/>
<dbReference type="EMBL" id="VYQA01000003">
    <property type="protein sequence ID" value="KAA9032075.1"/>
    <property type="molecule type" value="Genomic_DNA"/>
</dbReference>
<dbReference type="Pfam" id="PF25199">
    <property type="entry name" value="nSTAND_NTPase5"/>
    <property type="match status" value="1"/>
</dbReference>
<reference evidence="4 5" key="1">
    <citation type="submission" date="2019-09" db="EMBL/GenBank/DDBJ databases">
        <authorList>
            <person name="Feng G."/>
        </authorList>
    </citation>
    <scope>NUCLEOTIDE SEQUENCE [LARGE SCALE GENOMIC DNA]</scope>
    <source>
        <strain evidence="3 4">KACC 19283</strain>
        <strain evidence="2 5">KACC 19284</strain>
    </source>
</reference>
<comment type="caution">
    <text evidence="3">The sequence shown here is derived from an EMBL/GenBank/DDBJ whole genome shotgun (WGS) entry which is preliminary data.</text>
</comment>
<dbReference type="InterPro" id="IPR027417">
    <property type="entry name" value="P-loop_NTPase"/>
</dbReference>
<dbReference type="InterPro" id="IPR057574">
    <property type="entry name" value="nSTAND_NTPase5_dom"/>
</dbReference>
<evidence type="ECO:0000313" key="2">
    <source>
        <dbReference type="EMBL" id="KAA9019617.1"/>
    </source>
</evidence>
<accession>A0A5J5I8E8</accession>
<dbReference type="SUPFAM" id="SSF52540">
    <property type="entry name" value="P-loop containing nucleoside triphosphate hydrolases"/>
    <property type="match status" value="2"/>
</dbReference>
<proteinExistence type="predicted"/>
<dbReference type="RefSeq" id="WP_150424825.1">
    <property type="nucleotide sequence ID" value="NZ_VYQA01000003.1"/>
</dbReference>
<protein>
    <recommendedName>
        <fullName evidence="1">Novel STAND NTPase 5 domain-containing protein</fullName>
    </recommendedName>
</protein>
<evidence type="ECO:0000259" key="1">
    <source>
        <dbReference type="Pfam" id="PF25199"/>
    </source>
</evidence>
<evidence type="ECO:0000313" key="3">
    <source>
        <dbReference type="EMBL" id="KAA9032075.1"/>
    </source>
</evidence>
<feature type="domain" description="Novel STAND NTPase 5" evidence="1">
    <location>
        <begin position="310"/>
        <end position="437"/>
    </location>
</feature>
<evidence type="ECO:0000313" key="4">
    <source>
        <dbReference type="Proteomes" id="UP000325933"/>
    </source>
</evidence>
<evidence type="ECO:0000313" key="5">
    <source>
        <dbReference type="Proteomes" id="UP000326364"/>
    </source>
</evidence>
<organism evidence="3 4">
    <name type="scientific">Sphingobium limneticum</name>
    <dbReference type="NCBI Taxonomy" id="1007511"/>
    <lineage>
        <taxon>Bacteria</taxon>
        <taxon>Pseudomonadati</taxon>
        <taxon>Pseudomonadota</taxon>
        <taxon>Alphaproteobacteria</taxon>
        <taxon>Sphingomonadales</taxon>
        <taxon>Sphingomonadaceae</taxon>
        <taxon>Sphingobium</taxon>
    </lineage>
</organism>
<keyword evidence="5" id="KW-1185">Reference proteome</keyword>
<dbReference type="EMBL" id="VYQB01000003">
    <property type="protein sequence ID" value="KAA9019617.1"/>
    <property type="molecule type" value="Genomic_DNA"/>
</dbReference>
<sequence>MLTDEQWIRVGDGIKAGRYNLLLGAGVSRDSCNALTGVAYPTGTGLAAEFAAAIPGMRPDASLSRLRKAMKPEQVKPLITERFTPSTPGATVQALTGFRWKRVFTLNVDDALETAYETRALPVQAIKPFNHDALFESDHNLGVLPVIHLHGWAREPEKDYVFGLAEYARNMARNNVWGHILSDLIRSEPFIIMGTLLDEPDLAFFLAQREEIQPRADIPPSILVEPGADPATDVDCENYGLELYNGPALDFLNDIARRFPVRPSVADAVEDNLGDISRLAVEPVRIAEFNADFERVPLDMGVDRDGGPNFAYGHQATWADIRNGRDVERAETNDIQRSIVTAGKGRLLVVAGGPGAGKSTTLRRIAWSVAQAGVPCLWARSVGRIRVASAVAVLERMEGLRYVFVDNLADNINEIASIREQLKDKDVVVVGAERDYRLGHVERVLGRGIITPSPLGLIGGGMANSLVEAYRNLGLAAPPEVDRIRLPLANELVAIACCRILNDYEPLASIVDKSFKHRPADVDCYVFAALAAFCYRKGIELDVIAGRFPDYKVDVQIEGDGPLPLKLETVFDVELVTPANEAVATSVVVRFAHQEPARMLSLFVDLAAAIAPRVNLRTMATGEPSARIASRLFDYDEVVKPLLGRDVSGDFYEATKKAWAWNSRYWHQRAQHRMDLAEAENDPVRRREHADIAVQHARFAGTIEPRHQFTKTTLGRMLFGRMEVLGAANVADLAEAIVALGDAIAIERDRRRSTVHPFMTLFNGVSRALEIGGVLSPEQRQIIRSQIDKSIENFPRDIELRDNARKLRQIL</sequence>
<dbReference type="Pfam" id="PF13289">
    <property type="entry name" value="SIR2_2"/>
    <property type="match status" value="1"/>
</dbReference>
<dbReference type="Proteomes" id="UP000326364">
    <property type="component" value="Unassembled WGS sequence"/>
</dbReference>
<gene>
    <name evidence="3" type="ORF">F4U95_05035</name>
    <name evidence="2" type="ORF">F4U96_05035</name>
</gene>
<name>A0A5J5I8E8_9SPHN</name>